<keyword evidence="8" id="KW-0805">Transcription regulation</keyword>
<dbReference type="AlphaFoldDB" id="A0A151N6Z1"/>
<dbReference type="Gene3D" id="3.30.160.60">
    <property type="entry name" value="Classic Zinc Finger"/>
    <property type="match status" value="1"/>
</dbReference>
<evidence type="ECO:0000256" key="6">
    <source>
        <dbReference type="ARBA" id="ARBA00022771"/>
    </source>
</evidence>
<organism evidence="15 16">
    <name type="scientific">Alligator mississippiensis</name>
    <name type="common">American alligator</name>
    <dbReference type="NCBI Taxonomy" id="8496"/>
    <lineage>
        <taxon>Eukaryota</taxon>
        <taxon>Metazoa</taxon>
        <taxon>Chordata</taxon>
        <taxon>Craniata</taxon>
        <taxon>Vertebrata</taxon>
        <taxon>Euteleostomi</taxon>
        <taxon>Archelosauria</taxon>
        <taxon>Archosauria</taxon>
        <taxon>Crocodylia</taxon>
        <taxon>Alligatoridae</taxon>
        <taxon>Alligatorinae</taxon>
        <taxon>Alligator</taxon>
    </lineage>
</organism>
<feature type="compositionally biased region" description="Basic and acidic residues" evidence="13">
    <location>
        <begin position="164"/>
        <end position="174"/>
    </location>
</feature>
<dbReference type="PROSITE" id="PS00028">
    <property type="entry name" value="ZINC_FINGER_C2H2_1"/>
    <property type="match status" value="2"/>
</dbReference>
<keyword evidence="9" id="KW-0238">DNA-binding</keyword>
<reference evidence="15 16" key="1">
    <citation type="journal article" date="2012" name="Genome Biol.">
        <title>Sequencing three crocodilian genomes to illuminate the evolution of archosaurs and amniotes.</title>
        <authorList>
            <person name="St John J.A."/>
            <person name="Braun E.L."/>
            <person name="Isberg S.R."/>
            <person name="Miles L.G."/>
            <person name="Chong A.Y."/>
            <person name="Gongora J."/>
            <person name="Dalzell P."/>
            <person name="Moran C."/>
            <person name="Bed'hom B."/>
            <person name="Abzhanov A."/>
            <person name="Burgess S.C."/>
            <person name="Cooksey A.M."/>
            <person name="Castoe T.A."/>
            <person name="Crawford N.G."/>
            <person name="Densmore L.D."/>
            <person name="Drew J.C."/>
            <person name="Edwards S.V."/>
            <person name="Faircloth B.C."/>
            <person name="Fujita M.K."/>
            <person name="Greenwold M.J."/>
            <person name="Hoffmann F.G."/>
            <person name="Howard J.M."/>
            <person name="Iguchi T."/>
            <person name="Janes D.E."/>
            <person name="Khan S.Y."/>
            <person name="Kohno S."/>
            <person name="de Koning A.J."/>
            <person name="Lance S.L."/>
            <person name="McCarthy F.M."/>
            <person name="McCormack J.E."/>
            <person name="Merchant M.E."/>
            <person name="Peterson D.G."/>
            <person name="Pollock D.D."/>
            <person name="Pourmand N."/>
            <person name="Raney B.J."/>
            <person name="Roessler K.A."/>
            <person name="Sanford J.R."/>
            <person name="Sawyer R.H."/>
            <person name="Schmidt C.J."/>
            <person name="Triplett E.W."/>
            <person name="Tuberville T.D."/>
            <person name="Venegas-Anaya M."/>
            <person name="Howard J.T."/>
            <person name="Jarvis E.D."/>
            <person name="Guillette L.J.Jr."/>
            <person name="Glenn T.C."/>
            <person name="Green R.E."/>
            <person name="Ray D.A."/>
        </authorList>
    </citation>
    <scope>NUCLEOTIDE SEQUENCE [LARGE SCALE GENOMIC DNA]</scope>
    <source>
        <strain evidence="15">KSC_2009_1</strain>
    </source>
</reference>
<dbReference type="PROSITE" id="PS50157">
    <property type="entry name" value="ZINC_FINGER_C2H2_2"/>
    <property type="match status" value="1"/>
</dbReference>
<gene>
    <name evidence="15" type="ORF">Y1Q_0007769</name>
</gene>
<dbReference type="SMART" id="SM00355">
    <property type="entry name" value="ZnF_C2H2"/>
    <property type="match status" value="3"/>
</dbReference>
<evidence type="ECO:0000313" key="16">
    <source>
        <dbReference type="Proteomes" id="UP000050525"/>
    </source>
</evidence>
<dbReference type="PANTHER" id="PTHR12487:SF5">
    <property type="entry name" value="TEASHIRT HOMOLOG 3"/>
    <property type="match status" value="1"/>
</dbReference>
<dbReference type="Pfam" id="PF13912">
    <property type="entry name" value="zf-C2H2_6"/>
    <property type="match status" value="1"/>
</dbReference>
<keyword evidence="2" id="KW-0217">Developmental protein</keyword>
<feature type="domain" description="C2H2-type" evidence="14">
    <location>
        <begin position="202"/>
        <end position="231"/>
    </location>
</feature>
<evidence type="ECO:0000256" key="13">
    <source>
        <dbReference type="SAM" id="MobiDB-lite"/>
    </source>
</evidence>
<evidence type="ECO:0000256" key="1">
    <source>
        <dbReference type="ARBA" id="ARBA00007158"/>
    </source>
</evidence>
<feature type="region of interest" description="Disordered" evidence="13">
    <location>
        <begin position="555"/>
        <end position="617"/>
    </location>
</feature>
<feature type="region of interest" description="Disordered" evidence="13">
    <location>
        <begin position="400"/>
        <end position="425"/>
    </location>
</feature>
<evidence type="ECO:0000256" key="11">
    <source>
        <dbReference type="ARBA" id="ARBA00023242"/>
    </source>
</evidence>
<protein>
    <recommendedName>
        <fullName evidence="14">C2H2-type domain-containing protein</fullName>
    </recommendedName>
</protein>
<dbReference type="EMBL" id="AKHW03003905">
    <property type="protein sequence ID" value="KYO32568.1"/>
    <property type="molecule type" value="Genomic_DNA"/>
</dbReference>
<keyword evidence="5" id="KW-0677">Repeat</keyword>
<dbReference type="GO" id="GO:0000981">
    <property type="term" value="F:DNA-binding transcription factor activity, RNA polymerase II-specific"/>
    <property type="evidence" value="ECO:0007669"/>
    <property type="project" value="TreeGrafter"/>
</dbReference>
<keyword evidence="6 12" id="KW-0863">Zinc-finger</keyword>
<evidence type="ECO:0000256" key="9">
    <source>
        <dbReference type="ARBA" id="ARBA00023125"/>
    </source>
</evidence>
<dbReference type="PANTHER" id="PTHR12487">
    <property type="entry name" value="TEASHIRT-RELATED"/>
    <property type="match status" value="1"/>
</dbReference>
<sequence length="701" mass="78005">MIAYVSDELKAAALVEEDVEPDENAVDGEPSAKYACPEKDFSKNCQSYQNSPAAEFSSHEMDSESHISETSDRMADFESSSIKNEEESKEVSIPLEDSTVSDSLEQMKAVYNNFLSNSYWSNLNLNLHQPTSEKNNGASKFRCKDCSAAYDTLVELTVHMNETGHYRDDNHETDNNNPKRWSKPRKRSLLEMEGKEDAQKVLKCMYCGHSFESLQDLSVHMIKTKHYQKVPLKEPVTPVAAKIIPATRKKASLELELPSSPDSTGGTPKATISDTNDALQKNSNPYITPNNRYGHQNGASYAWHFEARKSQILKCMECGSSHDTLQELTAHMMVTGHFIKVTNSAMKKGKPIIEAPATPTITSLVDEKVQSVPLAATTFTSPSNTPSSVSPKLNVEVKKEVDKERGITDDKMKDKEKSSEEEEKYDISSKYHYLTENDLEESPKGGLDILKSLENTVTSAINKAQNGTPSWGGYPSIHAAYQLPNMMKLSLGSSGKSTPLKPVFGNNEIVSPTKNQPLVSPPSSQTSPVPKTNFHAMEELVKKVTEKVAKVEEKMKEPEGKFSPMKRATPSPCSSEVSEPLKMDAPSDSGFKSQQSSPVPQRDSCKDSPTVEPVENGKEPVKSILQLLDKFLSQSILLKYQTSLNIQSSTNIIRFLDRAIIYNQNTDTFNKGLISWVHTCLPEIWNPEEEFFFSTIRSKRA</sequence>
<feature type="region of interest" description="Disordered" evidence="13">
    <location>
        <begin position="507"/>
        <end position="531"/>
    </location>
</feature>
<feature type="compositionally biased region" description="Polar residues" evidence="13">
    <location>
        <begin position="262"/>
        <end position="291"/>
    </location>
</feature>
<dbReference type="InterPro" id="IPR027008">
    <property type="entry name" value="Teashirt_fam"/>
</dbReference>
<evidence type="ECO:0000256" key="12">
    <source>
        <dbReference type="PROSITE-ProRule" id="PRU00042"/>
    </source>
</evidence>
<evidence type="ECO:0000256" key="2">
    <source>
        <dbReference type="ARBA" id="ARBA00022473"/>
    </source>
</evidence>
<evidence type="ECO:0000259" key="14">
    <source>
        <dbReference type="PROSITE" id="PS50157"/>
    </source>
</evidence>
<accession>A0A151N6Z1</accession>
<keyword evidence="7" id="KW-0862">Zinc</keyword>
<feature type="compositionally biased region" description="Basic and acidic residues" evidence="13">
    <location>
        <begin position="400"/>
        <end position="418"/>
    </location>
</feature>
<evidence type="ECO:0000313" key="15">
    <source>
        <dbReference type="EMBL" id="KYO32568.1"/>
    </source>
</evidence>
<comment type="similarity">
    <text evidence="1">Belongs to the teashirt C2H2-type zinc-finger protein family.</text>
</comment>
<comment type="caution">
    <text evidence="15">The sequence shown here is derived from an EMBL/GenBank/DDBJ whole genome shotgun (WGS) entry which is preliminary data.</text>
</comment>
<keyword evidence="11" id="KW-0539">Nucleus</keyword>
<evidence type="ECO:0000256" key="3">
    <source>
        <dbReference type="ARBA" id="ARBA00022491"/>
    </source>
</evidence>
<feature type="region of interest" description="Disordered" evidence="13">
    <location>
        <begin position="164"/>
        <end position="184"/>
    </location>
</feature>
<keyword evidence="4" id="KW-0479">Metal-binding</keyword>
<evidence type="ECO:0000256" key="10">
    <source>
        <dbReference type="ARBA" id="ARBA00023163"/>
    </source>
</evidence>
<feature type="region of interest" description="Disordered" evidence="13">
    <location>
        <begin position="46"/>
        <end position="93"/>
    </location>
</feature>
<feature type="compositionally biased region" description="Low complexity" evidence="13">
    <location>
        <begin position="516"/>
        <end position="530"/>
    </location>
</feature>
<keyword evidence="3" id="KW-0678">Repressor</keyword>
<evidence type="ECO:0000256" key="5">
    <source>
        <dbReference type="ARBA" id="ARBA00022737"/>
    </source>
</evidence>
<evidence type="ECO:0000256" key="8">
    <source>
        <dbReference type="ARBA" id="ARBA00023015"/>
    </source>
</evidence>
<dbReference type="Proteomes" id="UP000050525">
    <property type="component" value="Unassembled WGS sequence"/>
</dbReference>
<dbReference type="GO" id="GO:0005634">
    <property type="term" value="C:nucleus"/>
    <property type="evidence" value="ECO:0007669"/>
    <property type="project" value="TreeGrafter"/>
</dbReference>
<evidence type="ECO:0000256" key="7">
    <source>
        <dbReference type="ARBA" id="ARBA00022833"/>
    </source>
</evidence>
<dbReference type="GO" id="GO:0008270">
    <property type="term" value="F:zinc ion binding"/>
    <property type="evidence" value="ECO:0007669"/>
    <property type="project" value="UniProtKB-KW"/>
</dbReference>
<keyword evidence="16" id="KW-1185">Reference proteome</keyword>
<dbReference type="GO" id="GO:0003677">
    <property type="term" value="F:DNA binding"/>
    <property type="evidence" value="ECO:0007669"/>
    <property type="project" value="UniProtKB-KW"/>
</dbReference>
<feature type="compositionally biased region" description="Basic and acidic residues" evidence="13">
    <location>
        <begin position="57"/>
        <end position="76"/>
    </location>
</feature>
<proteinExistence type="inferred from homology"/>
<feature type="compositionally biased region" description="Polar residues" evidence="13">
    <location>
        <begin position="590"/>
        <end position="599"/>
    </location>
</feature>
<dbReference type="InterPro" id="IPR013087">
    <property type="entry name" value="Znf_C2H2_type"/>
</dbReference>
<evidence type="ECO:0000256" key="4">
    <source>
        <dbReference type="ARBA" id="ARBA00022723"/>
    </source>
</evidence>
<feature type="region of interest" description="Disordered" evidence="13">
    <location>
        <begin position="253"/>
        <end position="291"/>
    </location>
</feature>
<name>A0A151N6Z1_ALLMI</name>
<keyword evidence="10" id="KW-0804">Transcription</keyword>